<comment type="caution">
    <text evidence="1">The sequence shown here is derived from an EMBL/GenBank/DDBJ whole genome shotgun (WGS) entry which is preliminary data.</text>
</comment>
<protein>
    <submittedName>
        <fullName evidence="1">Uncharacterized protein</fullName>
    </submittedName>
</protein>
<evidence type="ECO:0000313" key="2">
    <source>
        <dbReference type="Proteomes" id="UP001066276"/>
    </source>
</evidence>
<evidence type="ECO:0000313" key="1">
    <source>
        <dbReference type="EMBL" id="KAJ1121656.1"/>
    </source>
</evidence>
<gene>
    <name evidence="1" type="ORF">NDU88_000176</name>
</gene>
<reference evidence="1" key="1">
    <citation type="journal article" date="2022" name="bioRxiv">
        <title>Sequencing and chromosome-scale assembly of the giantPleurodeles waltlgenome.</title>
        <authorList>
            <person name="Brown T."/>
            <person name="Elewa A."/>
            <person name="Iarovenko S."/>
            <person name="Subramanian E."/>
            <person name="Araus A.J."/>
            <person name="Petzold A."/>
            <person name="Susuki M."/>
            <person name="Suzuki K.-i.T."/>
            <person name="Hayashi T."/>
            <person name="Toyoda A."/>
            <person name="Oliveira C."/>
            <person name="Osipova E."/>
            <person name="Leigh N.D."/>
            <person name="Simon A."/>
            <person name="Yun M.H."/>
        </authorList>
    </citation>
    <scope>NUCLEOTIDE SEQUENCE</scope>
    <source>
        <strain evidence="1">20211129_DDA</strain>
        <tissue evidence="1">Liver</tissue>
    </source>
</reference>
<organism evidence="1 2">
    <name type="scientific">Pleurodeles waltl</name>
    <name type="common">Iberian ribbed newt</name>
    <dbReference type="NCBI Taxonomy" id="8319"/>
    <lineage>
        <taxon>Eukaryota</taxon>
        <taxon>Metazoa</taxon>
        <taxon>Chordata</taxon>
        <taxon>Craniata</taxon>
        <taxon>Vertebrata</taxon>
        <taxon>Euteleostomi</taxon>
        <taxon>Amphibia</taxon>
        <taxon>Batrachia</taxon>
        <taxon>Caudata</taxon>
        <taxon>Salamandroidea</taxon>
        <taxon>Salamandridae</taxon>
        <taxon>Pleurodelinae</taxon>
        <taxon>Pleurodeles</taxon>
    </lineage>
</organism>
<dbReference type="Proteomes" id="UP001066276">
    <property type="component" value="Chromosome 7"/>
</dbReference>
<name>A0AAV7P050_PLEWA</name>
<dbReference type="AlphaFoldDB" id="A0AAV7P050"/>
<accession>A0AAV7P050</accession>
<proteinExistence type="predicted"/>
<sequence>MCIVSGAGPQTPGVLHEDNVDWQGRNKAKLGTYQFRAHGIPASHIYSKLLHSWTLWSWIVGSRKSPEPPTSLRYPAHQTDPCGPFKCWLSSVWVEESPCALCCLRTWSDWAAPALQGALSEPIGRDKSWGRTFIQFRLNETLSESLKK</sequence>
<dbReference type="EMBL" id="JANPWB010000011">
    <property type="protein sequence ID" value="KAJ1121656.1"/>
    <property type="molecule type" value="Genomic_DNA"/>
</dbReference>
<keyword evidence="2" id="KW-1185">Reference proteome</keyword>